<evidence type="ECO:0000313" key="1">
    <source>
        <dbReference type="EMBL" id="KAJ3009808.1"/>
    </source>
</evidence>
<protein>
    <submittedName>
        <fullName evidence="1">Uncharacterized protein</fullName>
    </submittedName>
</protein>
<proteinExistence type="predicted"/>
<comment type="caution">
    <text evidence="1">The sequence shown here is derived from an EMBL/GenBank/DDBJ whole genome shotgun (WGS) entry which is preliminary data.</text>
</comment>
<dbReference type="EMBL" id="JANSHE010000518">
    <property type="protein sequence ID" value="KAJ3009808.1"/>
    <property type="molecule type" value="Genomic_DNA"/>
</dbReference>
<sequence>MGGSAPASRAAGPGLHVLQFARNRCQGAGKAGRGLQEAGLPLVNGRPRLKNEWASQVVEEASQTVDSDVHRSVIADIILQYPHGSIRDTTCTHTRSSPCPQQQHGGHGLWLFASSISRALREPAGLTEYRGIGHCGLSFQGQEAHAADCVLGSTIARDIDVYAKEYLKFSHVLSAPHTRASAPRQAGYLSGSGVVEVSASRDFGASWAGVLERPRQP</sequence>
<organism evidence="1 2">
    <name type="scientific">Trametes sanguinea</name>
    <dbReference type="NCBI Taxonomy" id="158606"/>
    <lineage>
        <taxon>Eukaryota</taxon>
        <taxon>Fungi</taxon>
        <taxon>Dikarya</taxon>
        <taxon>Basidiomycota</taxon>
        <taxon>Agaricomycotina</taxon>
        <taxon>Agaricomycetes</taxon>
        <taxon>Polyporales</taxon>
        <taxon>Polyporaceae</taxon>
        <taxon>Trametes</taxon>
    </lineage>
</organism>
<gene>
    <name evidence="1" type="ORF">NUW54_g2667</name>
</gene>
<accession>A0ACC1Q6N7</accession>
<reference evidence="1" key="1">
    <citation type="submission" date="2022-08" db="EMBL/GenBank/DDBJ databases">
        <title>Genome Sequence of Pycnoporus sanguineus.</title>
        <authorList>
            <person name="Buettner E."/>
        </authorList>
    </citation>
    <scope>NUCLEOTIDE SEQUENCE</scope>
    <source>
        <strain evidence="1">CG-C14</strain>
    </source>
</reference>
<evidence type="ECO:0000313" key="2">
    <source>
        <dbReference type="Proteomes" id="UP001144978"/>
    </source>
</evidence>
<name>A0ACC1Q6N7_9APHY</name>
<dbReference type="Proteomes" id="UP001144978">
    <property type="component" value="Unassembled WGS sequence"/>
</dbReference>
<keyword evidence="2" id="KW-1185">Reference proteome</keyword>